<protein>
    <submittedName>
        <fullName evidence="1">Uncharacterized protein</fullName>
    </submittedName>
</protein>
<dbReference type="KEGG" id="tvs:TRAVEDRAFT_54836"/>
<evidence type="ECO:0000313" key="1">
    <source>
        <dbReference type="EMBL" id="EIW51157.1"/>
    </source>
</evidence>
<sequence>MRLRAPLQDAYGAANTVLGLRFSAVPYGSYSNSFSSSSPASQPDDFPFTPYTSFSLLHFTHQPMRPLSEDSLMYFHPQGMRNDDTDALFAAYLDPPMAPQDDSP</sequence>
<dbReference type="RefSeq" id="XP_008045958.1">
    <property type="nucleotide sequence ID" value="XM_008047767.1"/>
</dbReference>
<proteinExistence type="predicted"/>
<keyword evidence="2" id="KW-1185">Reference proteome</keyword>
<feature type="non-terminal residue" evidence="1">
    <location>
        <position position="104"/>
    </location>
</feature>
<reference evidence="2" key="1">
    <citation type="journal article" date="2012" name="Science">
        <title>The Paleozoic origin of enzymatic lignin decomposition reconstructed from 31 fungal genomes.</title>
        <authorList>
            <person name="Floudas D."/>
            <person name="Binder M."/>
            <person name="Riley R."/>
            <person name="Barry K."/>
            <person name="Blanchette R.A."/>
            <person name="Henrissat B."/>
            <person name="Martinez A.T."/>
            <person name="Otillar R."/>
            <person name="Spatafora J.W."/>
            <person name="Yadav J.S."/>
            <person name="Aerts A."/>
            <person name="Benoit I."/>
            <person name="Boyd A."/>
            <person name="Carlson A."/>
            <person name="Copeland A."/>
            <person name="Coutinho P.M."/>
            <person name="de Vries R.P."/>
            <person name="Ferreira P."/>
            <person name="Findley K."/>
            <person name="Foster B."/>
            <person name="Gaskell J."/>
            <person name="Glotzer D."/>
            <person name="Gorecki P."/>
            <person name="Heitman J."/>
            <person name="Hesse C."/>
            <person name="Hori C."/>
            <person name="Igarashi K."/>
            <person name="Jurgens J.A."/>
            <person name="Kallen N."/>
            <person name="Kersten P."/>
            <person name="Kohler A."/>
            <person name="Kuees U."/>
            <person name="Kumar T.K.A."/>
            <person name="Kuo A."/>
            <person name="LaButti K."/>
            <person name="Larrondo L.F."/>
            <person name="Lindquist E."/>
            <person name="Ling A."/>
            <person name="Lombard V."/>
            <person name="Lucas S."/>
            <person name="Lundell T."/>
            <person name="Martin R."/>
            <person name="McLaughlin D.J."/>
            <person name="Morgenstern I."/>
            <person name="Morin E."/>
            <person name="Murat C."/>
            <person name="Nagy L.G."/>
            <person name="Nolan M."/>
            <person name="Ohm R.A."/>
            <person name="Patyshakuliyeva A."/>
            <person name="Rokas A."/>
            <person name="Ruiz-Duenas F.J."/>
            <person name="Sabat G."/>
            <person name="Salamov A."/>
            <person name="Samejima M."/>
            <person name="Schmutz J."/>
            <person name="Slot J.C."/>
            <person name="St John F."/>
            <person name="Stenlid J."/>
            <person name="Sun H."/>
            <person name="Sun S."/>
            <person name="Syed K."/>
            <person name="Tsang A."/>
            <person name="Wiebenga A."/>
            <person name="Young D."/>
            <person name="Pisabarro A."/>
            <person name="Eastwood D.C."/>
            <person name="Martin F."/>
            <person name="Cullen D."/>
            <person name="Grigoriev I.V."/>
            <person name="Hibbett D.S."/>
        </authorList>
    </citation>
    <scope>NUCLEOTIDE SEQUENCE [LARGE SCALE GENOMIC DNA]</scope>
    <source>
        <strain evidence="2">FP-101664</strain>
    </source>
</reference>
<accession>R7S6K1</accession>
<dbReference type="OrthoDB" id="3070852at2759"/>
<gene>
    <name evidence="1" type="ORF">TRAVEDRAFT_54836</name>
</gene>
<dbReference type="EMBL" id="JH712006">
    <property type="protein sequence ID" value="EIW51157.1"/>
    <property type="molecule type" value="Genomic_DNA"/>
</dbReference>
<name>R7S6K1_TRAVS</name>
<organism evidence="1 2">
    <name type="scientific">Trametes versicolor (strain FP-101664)</name>
    <name type="common">White-rot fungus</name>
    <name type="synonym">Coriolus versicolor</name>
    <dbReference type="NCBI Taxonomy" id="717944"/>
    <lineage>
        <taxon>Eukaryota</taxon>
        <taxon>Fungi</taxon>
        <taxon>Dikarya</taxon>
        <taxon>Basidiomycota</taxon>
        <taxon>Agaricomycotina</taxon>
        <taxon>Agaricomycetes</taxon>
        <taxon>Polyporales</taxon>
        <taxon>Polyporaceae</taxon>
        <taxon>Trametes</taxon>
    </lineage>
</organism>
<dbReference type="GeneID" id="19417558"/>
<evidence type="ECO:0000313" key="2">
    <source>
        <dbReference type="Proteomes" id="UP000054317"/>
    </source>
</evidence>
<dbReference type="AlphaFoldDB" id="R7S6K1"/>
<dbReference type="Proteomes" id="UP000054317">
    <property type="component" value="Unassembled WGS sequence"/>
</dbReference>